<reference evidence="2 3" key="1">
    <citation type="submission" date="2018-06" db="EMBL/GenBank/DDBJ databases">
        <title>Comparative genomics reveals the genomic features of Rhizophagus irregularis, R. cerebriforme, R. diaphanum and Gigaspora rosea, and their symbiotic lifestyle signature.</title>
        <authorList>
            <person name="Morin E."/>
            <person name="San Clemente H."/>
            <person name="Chen E.C.H."/>
            <person name="De La Providencia I."/>
            <person name="Hainaut M."/>
            <person name="Kuo A."/>
            <person name="Kohler A."/>
            <person name="Murat C."/>
            <person name="Tang N."/>
            <person name="Roy S."/>
            <person name="Loubradou J."/>
            <person name="Henrissat B."/>
            <person name="Grigoriev I.V."/>
            <person name="Corradi N."/>
            <person name="Roux C."/>
            <person name="Martin F.M."/>
        </authorList>
    </citation>
    <scope>NUCLEOTIDE SEQUENCE [LARGE SCALE GENOMIC DNA]</scope>
    <source>
        <strain evidence="2 3">DAOM 227022</strain>
    </source>
</reference>
<dbReference type="EMBL" id="QKYT01000074">
    <property type="protein sequence ID" value="RIA94767.1"/>
    <property type="molecule type" value="Genomic_DNA"/>
</dbReference>
<accession>A0A397TEJ6</accession>
<dbReference type="AlphaFoldDB" id="A0A397TEJ6"/>
<evidence type="ECO:0000256" key="1">
    <source>
        <dbReference type="SAM" id="MobiDB-lite"/>
    </source>
</evidence>
<gene>
    <name evidence="2" type="ORF">C1645_759223</name>
</gene>
<dbReference type="Proteomes" id="UP000265703">
    <property type="component" value="Unassembled WGS sequence"/>
</dbReference>
<keyword evidence="3" id="KW-1185">Reference proteome</keyword>
<evidence type="ECO:0000313" key="3">
    <source>
        <dbReference type="Proteomes" id="UP000265703"/>
    </source>
</evidence>
<proteinExistence type="predicted"/>
<feature type="region of interest" description="Disordered" evidence="1">
    <location>
        <begin position="136"/>
        <end position="155"/>
    </location>
</feature>
<comment type="caution">
    <text evidence="2">The sequence shown here is derived from an EMBL/GenBank/DDBJ whole genome shotgun (WGS) entry which is preliminary data.</text>
</comment>
<protein>
    <submittedName>
        <fullName evidence="2">Uncharacterized protein</fullName>
    </submittedName>
</protein>
<organism evidence="2 3">
    <name type="scientific">Glomus cerebriforme</name>
    <dbReference type="NCBI Taxonomy" id="658196"/>
    <lineage>
        <taxon>Eukaryota</taxon>
        <taxon>Fungi</taxon>
        <taxon>Fungi incertae sedis</taxon>
        <taxon>Mucoromycota</taxon>
        <taxon>Glomeromycotina</taxon>
        <taxon>Glomeromycetes</taxon>
        <taxon>Glomerales</taxon>
        <taxon>Glomeraceae</taxon>
        <taxon>Glomus</taxon>
    </lineage>
</organism>
<dbReference type="OrthoDB" id="2341338at2759"/>
<evidence type="ECO:0000313" key="2">
    <source>
        <dbReference type="EMBL" id="RIA94767.1"/>
    </source>
</evidence>
<sequence length="210" mass="23930">MSQNPISVVVNNKRLSMMFLSTPPPPFIESKNQENFKLCRVNLNGVCLPPSPNEIDRYEKWHDNNQDDYFSFPANYLATPNKARSKHSNQAFARLETLKENNNIPSTKLSQKAIVESPKTTTNEENLVLQLEDTAIPPMSPSCSTSTSEESDIDDLNQENSNVISKPPVLQKHLTREFDSYVSEFIRHSEFTMKVAKKRETPSVFGNFFN</sequence>
<name>A0A397TEJ6_9GLOM</name>